<reference evidence="1 2" key="1">
    <citation type="journal article" date="2022" name="DNA Res.">
        <title>Chromosomal-level genome assembly of the orchid tree Bauhinia variegata (Leguminosae; Cercidoideae) supports the allotetraploid origin hypothesis of Bauhinia.</title>
        <authorList>
            <person name="Zhong Y."/>
            <person name="Chen Y."/>
            <person name="Zheng D."/>
            <person name="Pang J."/>
            <person name="Liu Y."/>
            <person name="Luo S."/>
            <person name="Meng S."/>
            <person name="Qian L."/>
            <person name="Wei D."/>
            <person name="Dai S."/>
            <person name="Zhou R."/>
        </authorList>
    </citation>
    <scope>NUCLEOTIDE SEQUENCE [LARGE SCALE GENOMIC DNA]</scope>
    <source>
        <strain evidence="1">BV-YZ2020</strain>
    </source>
</reference>
<dbReference type="EMBL" id="CM039432">
    <property type="protein sequence ID" value="KAI4332560.1"/>
    <property type="molecule type" value="Genomic_DNA"/>
</dbReference>
<comment type="caution">
    <text evidence="1">The sequence shown here is derived from an EMBL/GenBank/DDBJ whole genome shotgun (WGS) entry which is preliminary data.</text>
</comment>
<organism evidence="1 2">
    <name type="scientific">Bauhinia variegata</name>
    <name type="common">Purple orchid tree</name>
    <name type="synonym">Phanera variegata</name>
    <dbReference type="NCBI Taxonomy" id="167791"/>
    <lineage>
        <taxon>Eukaryota</taxon>
        <taxon>Viridiplantae</taxon>
        <taxon>Streptophyta</taxon>
        <taxon>Embryophyta</taxon>
        <taxon>Tracheophyta</taxon>
        <taxon>Spermatophyta</taxon>
        <taxon>Magnoliopsida</taxon>
        <taxon>eudicotyledons</taxon>
        <taxon>Gunneridae</taxon>
        <taxon>Pentapetalae</taxon>
        <taxon>rosids</taxon>
        <taxon>fabids</taxon>
        <taxon>Fabales</taxon>
        <taxon>Fabaceae</taxon>
        <taxon>Cercidoideae</taxon>
        <taxon>Cercideae</taxon>
        <taxon>Bauhiniinae</taxon>
        <taxon>Bauhinia</taxon>
    </lineage>
</organism>
<sequence length="296" mass="32845">MNAKRNSPNGARFGLNECADMSLEEFKAIYLHDMEMDLENVELKEDESSENAPDSLDWTEKGIVTAVKHQQNCGSCWAFAATGAMEAAKAMVTGKLVNISEQQLVDCVKKSHGCSGRWYFNAFEWAIKNGGIDAEEDYPYTAQNGTCDPNKVWYFFGSNNIIVTIDRHKNAAMFSEKSLFCSVAKQPVSVALDARGFQFYKSGIYDSANCTGARNLTTNHAVLIVGYDLKDGEDYWIVKNSWGGTWGMKGYIFIKRNTGTVYGVRVINYLGSYPIKAKTGHGIGLHAKLASFFGYI</sequence>
<proteinExistence type="predicted"/>
<name>A0ACB9N7Z3_BAUVA</name>
<protein>
    <submittedName>
        <fullName evidence="1">Uncharacterized protein</fullName>
    </submittedName>
</protein>
<gene>
    <name evidence="1" type="ORF">L6164_017456</name>
</gene>
<keyword evidence="2" id="KW-1185">Reference proteome</keyword>
<evidence type="ECO:0000313" key="2">
    <source>
        <dbReference type="Proteomes" id="UP000828941"/>
    </source>
</evidence>
<evidence type="ECO:0000313" key="1">
    <source>
        <dbReference type="EMBL" id="KAI4332560.1"/>
    </source>
</evidence>
<dbReference type="Proteomes" id="UP000828941">
    <property type="component" value="Chromosome 7"/>
</dbReference>
<accession>A0ACB9N7Z3</accession>